<name>A0A380STQ4_9PSED</name>
<keyword evidence="1" id="KW-0732">Signal</keyword>
<feature type="signal peptide" evidence="1">
    <location>
        <begin position="1"/>
        <end position="17"/>
    </location>
</feature>
<feature type="chain" id="PRO_5017012060" evidence="1">
    <location>
        <begin position="18"/>
        <end position="137"/>
    </location>
</feature>
<dbReference type="RefSeq" id="WP_115084495.1">
    <property type="nucleotide sequence ID" value="NZ_CBCSFG010000010.1"/>
</dbReference>
<dbReference type="AlphaFoldDB" id="A0A380STQ4"/>
<sequence>MRQPMMLLAISTLGACASPLPPVDNKQAWVDLYTITPGKLVMAERLDGQRLTDGRFFQVTPGAHELVVRFDYEIYSGGFSTDPTERTCYLTVKFAHFEAGQRYRLEARAPAMQPSAYLYDAQRKVVAEESNDIFCTP</sequence>
<protein>
    <submittedName>
        <fullName evidence="2">Lipoprotein</fullName>
    </submittedName>
</protein>
<dbReference type="PROSITE" id="PS51257">
    <property type="entry name" value="PROKAR_LIPOPROTEIN"/>
    <property type="match status" value="1"/>
</dbReference>
<accession>A0A380STQ4</accession>
<evidence type="ECO:0000313" key="3">
    <source>
        <dbReference type="Proteomes" id="UP000255177"/>
    </source>
</evidence>
<dbReference type="Proteomes" id="UP000255177">
    <property type="component" value="Unassembled WGS sequence"/>
</dbReference>
<keyword evidence="3" id="KW-1185">Reference proteome</keyword>
<dbReference type="EMBL" id="UIDD01000001">
    <property type="protein sequence ID" value="SUQ60668.1"/>
    <property type="molecule type" value="Genomic_DNA"/>
</dbReference>
<gene>
    <name evidence="2" type="ORF">CCOS864_00072</name>
</gene>
<organism evidence="2 3">
    <name type="scientific">Pseudomonas wadenswilerensis</name>
    <dbReference type="NCBI Taxonomy" id="1785161"/>
    <lineage>
        <taxon>Bacteria</taxon>
        <taxon>Pseudomonadati</taxon>
        <taxon>Pseudomonadota</taxon>
        <taxon>Gammaproteobacteria</taxon>
        <taxon>Pseudomonadales</taxon>
        <taxon>Pseudomonadaceae</taxon>
        <taxon>Pseudomonas</taxon>
    </lineage>
</organism>
<keyword evidence="2" id="KW-0449">Lipoprotein</keyword>
<evidence type="ECO:0000256" key="1">
    <source>
        <dbReference type="SAM" id="SignalP"/>
    </source>
</evidence>
<proteinExistence type="predicted"/>
<reference evidence="3" key="1">
    <citation type="submission" date="2018-07" db="EMBL/GenBank/DDBJ databases">
        <authorList>
            <person name="Blom J."/>
        </authorList>
    </citation>
    <scope>NUCLEOTIDE SEQUENCE [LARGE SCALE GENOMIC DNA]</scope>
    <source>
        <strain evidence="3">CCOS 864</strain>
    </source>
</reference>
<evidence type="ECO:0000313" key="2">
    <source>
        <dbReference type="EMBL" id="SUQ60668.1"/>
    </source>
</evidence>